<name>A0A3R6IAK5_9BACT</name>
<dbReference type="AlphaFoldDB" id="A0A3R6IAK5"/>
<accession>A0A3R6IAK5</accession>
<sequence length="71" mass="8092">MPALQLTTGCKQQQASGTEGTIIKVEAHQPLPPKNTKALFIRTYKEGYYLFPIYRPSPGHTRLQWSEDVFL</sequence>
<evidence type="ECO:0000313" key="1">
    <source>
        <dbReference type="EMBL" id="RHC83029.1"/>
    </source>
</evidence>
<dbReference type="EMBL" id="QSII01000019">
    <property type="protein sequence ID" value="RHC83029.1"/>
    <property type="molecule type" value="Genomic_DNA"/>
</dbReference>
<proteinExistence type="predicted"/>
<evidence type="ECO:0000313" key="2">
    <source>
        <dbReference type="Proteomes" id="UP000286260"/>
    </source>
</evidence>
<reference evidence="1 2" key="1">
    <citation type="submission" date="2018-08" db="EMBL/GenBank/DDBJ databases">
        <title>A genome reference for cultivated species of the human gut microbiota.</title>
        <authorList>
            <person name="Zou Y."/>
            <person name="Xue W."/>
            <person name="Luo G."/>
        </authorList>
    </citation>
    <scope>NUCLEOTIDE SEQUENCE [LARGE SCALE GENOMIC DNA]</scope>
    <source>
        <strain evidence="1 2">AM34-17</strain>
    </source>
</reference>
<comment type="caution">
    <text evidence="1">The sequence shown here is derived from an EMBL/GenBank/DDBJ whole genome shotgun (WGS) entry which is preliminary data.</text>
</comment>
<gene>
    <name evidence="1" type="ORF">DW828_13435</name>
</gene>
<organism evidence="1 2">
    <name type="scientific">Parabacteroides merdae</name>
    <dbReference type="NCBI Taxonomy" id="46503"/>
    <lineage>
        <taxon>Bacteria</taxon>
        <taxon>Pseudomonadati</taxon>
        <taxon>Bacteroidota</taxon>
        <taxon>Bacteroidia</taxon>
        <taxon>Bacteroidales</taxon>
        <taxon>Tannerellaceae</taxon>
        <taxon>Parabacteroides</taxon>
    </lineage>
</organism>
<protein>
    <submittedName>
        <fullName evidence="1">Uncharacterized protein</fullName>
    </submittedName>
</protein>
<dbReference type="Proteomes" id="UP000286260">
    <property type="component" value="Unassembled WGS sequence"/>
</dbReference>